<name>A0A2P5ALA4_PARAD</name>
<reference evidence="2" key="1">
    <citation type="submission" date="2016-06" db="EMBL/GenBank/DDBJ databases">
        <title>Parallel loss of symbiosis genes in relatives of nitrogen-fixing non-legume Parasponia.</title>
        <authorList>
            <person name="Van Velzen R."/>
            <person name="Holmer R."/>
            <person name="Bu F."/>
            <person name="Rutten L."/>
            <person name="Van Zeijl A."/>
            <person name="Liu W."/>
            <person name="Santuari L."/>
            <person name="Cao Q."/>
            <person name="Sharma T."/>
            <person name="Shen D."/>
            <person name="Roswanjaya Y."/>
            <person name="Wardhani T."/>
            <person name="Kalhor M.S."/>
            <person name="Jansen J."/>
            <person name="Van den Hoogen J."/>
            <person name="Gungor B."/>
            <person name="Hartog M."/>
            <person name="Hontelez J."/>
            <person name="Verver J."/>
            <person name="Yang W.-C."/>
            <person name="Schijlen E."/>
            <person name="Repin R."/>
            <person name="Schilthuizen M."/>
            <person name="Schranz E."/>
            <person name="Heidstra R."/>
            <person name="Miyata K."/>
            <person name="Fedorova E."/>
            <person name="Kohlen W."/>
            <person name="Bisseling T."/>
            <person name="Smit S."/>
            <person name="Geurts R."/>
        </authorList>
    </citation>
    <scope>NUCLEOTIDE SEQUENCE [LARGE SCALE GENOMIC DNA]</scope>
    <source>
        <strain evidence="2">cv. WU1-14</strain>
    </source>
</reference>
<dbReference type="AlphaFoldDB" id="A0A2P5ALA4"/>
<accession>A0A2P5ALA4</accession>
<evidence type="ECO:0000313" key="2">
    <source>
        <dbReference type="Proteomes" id="UP000237105"/>
    </source>
</evidence>
<protein>
    <submittedName>
        <fullName evidence="1">Uncharacterized protein</fullName>
    </submittedName>
</protein>
<comment type="caution">
    <text evidence="1">The sequence shown here is derived from an EMBL/GenBank/DDBJ whole genome shotgun (WGS) entry which is preliminary data.</text>
</comment>
<organism evidence="1 2">
    <name type="scientific">Parasponia andersonii</name>
    <name type="common">Sponia andersonii</name>
    <dbReference type="NCBI Taxonomy" id="3476"/>
    <lineage>
        <taxon>Eukaryota</taxon>
        <taxon>Viridiplantae</taxon>
        <taxon>Streptophyta</taxon>
        <taxon>Embryophyta</taxon>
        <taxon>Tracheophyta</taxon>
        <taxon>Spermatophyta</taxon>
        <taxon>Magnoliopsida</taxon>
        <taxon>eudicotyledons</taxon>
        <taxon>Gunneridae</taxon>
        <taxon>Pentapetalae</taxon>
        <taxon>rosids</taxon>
        <taxon>fabids</taxon>
        <taxon>Rosales</taxon>
        <taxon>Cannabaceae</taxon>
        <taxon>Parasponia</taxon>
    </lineage>
</organism>
<dbReference type="EMBL" id="JXTB01000534">
    <property type="protein sequence ID" value="PON37348.1"/>
    <property type="molecule type" value="Genomic_DNA"/>
</dbReference>
<feature type="non-terminal residue" evidence="1">
    <location>
        <position position="1"/>
    </location>
</feature>
<dbReference type="Proteomes" id="UP000237105">
    <property type="component" value="Unassembled WGS sequence"/>
</dbReference>
<sequence>KTRPETKIKDLPLRPPRTNIGVHQRIEDTRTGAIGSMFDRIGRAVGDTDREHGGDLSEHLNCQRMSATRSVTSTSSTAIPPTNELIQEVAGMRNCCVV</sequence>
<proteinExistence type="predicted"/>
<keyword evidence="2" id="KW-1185">Reference proteome</keyword>
<evidence type="ECO:0000313" key="1">
    <source>
        <dbReference type="EMBL" id="PON37348.1"/>
    </source>
</evidence>
<gene>
    <name evidence="1" type="ORF">PanWU01x14_321130</name>
</gene>